<protein>
    <submittedName>
        <fullName evidence="2">Uncharacterized protein</fullName>
    </submittedName>
</protein>
<keyword evidence="1" id="KW-0472">Membrane</keyword>
<dbReference type="EMBL" id="FNGO01000007">
    <property type="protein sequence ID" value="SDL66364.1"/>
    <property type="molecule type" value="Genomic_DNA"/>
</dbReference>
<evidence type="ECO:0000256" key="1">
    <source>
        <dbReference type="SAM" id="Phobius"/>
    </source>
</evidence>
<dbReference type="AlphaFoldDB" id="A0A1G9LX16"/>
<feature type="transmembrane region" description="Helical" evidence="1">
    <location>
        <begin position="12"/>
        <end position="35"/>
    </location>
</feature>
<organism evidence="2 3">
    <name type="scientific">Halarsenatibacter silvermanii</name>
    <dbReference type="NCBI Taxonomy" id="321763"/>
    <lineage>
        <taxon>Bacteria</taxon>
        <taxon>Bacillati</taxon>
        <taxon>Bacillota</taxon>
        <taxon>Clostridia</taxon>
        <taxon>Halanaerobiales</taxon>
        <taxon>Halarsenatibacteraceae</taxon>
        <taxon>Halarsenatibacter</taxon>
    </lineage>
</organism>
<name>A0A1G9LX16_9FIRM</name>
<keyword evidence="3" id="KW-1185">Reference proteome</keyword>
<evidence type="ECO:0000313" key="3">
    <source>
        <dbReference type="Proteomes" id="UP000199476"/>
    </source>
</evidence>
<keyword evidence="1" id="KW-1133">Transmembrane helix</keyword>
<sequence>MSNLKNDSSALIFAFIMVFNILIATAAVTVPAAALEFSEGERNSLGEVEQKLRGEISGQETVERLERAERELYGRVREGEPELRLRSLESYVLGGDGSPGMEFLLAALERNKFGSPRTEPLLDRLAALEAEFGLSGELALPESIQADYTGRELGRDGALPRLQKLLVQSEEEGNITANEAEELIEIAPGESFTVRIETAVNSGDIETGRRVNFSLEEDFVVDDVLILPAGAVGELRVTGTDSRSYFGQDGEIHFEDYQLYSLDGQRLRFDFLPPEEPDGTTDRIREFFSFDNSRFLALGGGVAGAAILEHPGGMLFAGAVPGREEELEQGEIVEMEITRRADVYGLPLEEEQ</sequence>
<dbReference type="STRING" id="321763.SAMN04488692_10734"/>
<dbReference type="RefSeq" id="WP_089759319.1">
    <property type="nucleotide sequence ID" value="NZ_FNGO01000007.1"/>
</dbReference>
<proteinExistence type="predicted"/>
<keyword evidence="1" id="KW-0812">Transmembrane</keyword>
<accession>A0A1G9LX16</accession>
<gene>
    <name evidence="2" type="ORF">SAMN04488692_10734</name>
</gene>
<reference evidence="2 3" key="1">
    <citation type="submission" date="2016-10" db="EMBL/GenBank/DDBJ databases">
        <authorList>
            <person name="de Groot N.N."/>
        </authorList>
    </citation>
    <scope>NUCLEOTIDE SEQUENCE [LARGE SCALE GENOMIC DNA]</scope>
    <source>
        <strain evidence="2 3">SLAS-1</strain>
    </source>
</reference>
<evidence type="ECO:0000313" key="2">
    <source>
        <dbReference type="EMBL" id="SDL66364.1"/>
    </source>
</evidence>
<dbReference type="Proteomes" id="UP000199476">
    <property type="component" value="Unassembled WGS sequence"/>
</dbReference>